<dbReference type="PROSITE" id="PS50089">
    <property type="entry name" value="ZF_RING_2"/>
    <property type="match status" value="1"/>
</dbReference>
<reference evidence="5" key="1">
    <citation type="submission" date="2021-01" db="EMBL/GenBank/DDBJ databases">
        <authorList>
            <consortium name="Genoscope - CEA"/>
            <person name="William W."/>
        </authorList>
    </citation>
    <scope>NUCLEOTIDE SEQUENCE</scope>
</reference>
<dbReference type="Pfam" id="PF13920">
    <property type="entry name" value="zf-C3HC4_3"/>
    <property type="match status" value="1"/>
</dbReference>
<dbReference type="SMART" id="SM00184">
    <property type="entry name" value="RING"/>
    <property type="match status" value="1"/>
</dbReference>
<dbReference type="InterPro" id="IPR051728">
    <property type="entry name" value="RING-FYVE_E3_ubiquitin-ligase"/>
</dbReference>
<evidence type="ECO:0000259" key="4">
    <source>
        <dbReference type="PROSITE" id="PS50089"/>
    </source>
</evidence>
<feature type="region of interest" description="Disordered" evidence="3">
    <location>
        <begin position="212"/>
        <end position="231"/>
    </location>
</feature>
<dbReference type="OMA" id="EVRVIYQ"/>
<proteinExistence type="predicted"/>
<feature type="domain" description="RING-type" evidence="4">
    <location>
        <begin position="316"/>
        <end position="352"/>
    </location>
</feature>
<keyword evidence="1" id="KW-0479">Metal-binding</keyword>
<dbReference type="PANTHER" id="PTHR14879">
    <property type="entry name" value="CASPASE REGULATOR, RING FINGER DOMAIN-CONTAINING"/>
    <property type="match status" value="1"/>
</dbReference>
<protein>
    <recommendedName>
        <fullName evidence="4">RING-type domain-containing protein</fullName>
    </recommendedName>
</protein>
<name>A0A8S1WF46_PAROT</name>
<comment type="caution">
    <text evidence="5">The sequence shown here is derived from an EMBL/GenBank/DDBJ whole genome shotgun (WGS) entry which is preliminary data.</text>
</comment>
<dbReference type="PANTHER" id="PTHR14879:SF5">
    <property type="entry name" value="RING-TYPE DOMAIN-CONTAINING PROTEIN"/>
    <property type="match status" value="1"/>
</dbReference>
<evidence type="ECO:0000256" key="1">
    <source>
        <dbReference type="PROSITE-ProRule" id="PRU00175"/>
    </source>
</evidence>
<sequence>MQKLYQSFESEAQNIQKLISNYHEKLQGKFQGMLEKSEAKKQKLLERLQTTKEQLKISIDRNIPSKIQKLQNKIEKLEAQMQKVNRKDQIANDFHLVYDGLFNQLQITQNQNIEKLTQAQRDDNYQILCSIKRQAVNLSNQVYKKKHLEPIRQICYHCNTLLNQYLNFGVDQKIQQPDIFTIDIEQNKLFIEKKQYEEERILQKQERQQQYQEQKAQSRIDKKNKKQRQESELYLEKEQKKHLKQQEQYEKKKQYNQNFKKYQEEPYQIKQNSEINVIQQFDNIIIEDQKKDKQKVIQQAQNKQETVTAIDDSNLCQICFEFPKQYVATPCGHFVYCQNCKDLAVKECLICREPVQMLIKVFQ</sequence>
<dbReference type="InterPro" id="IPR001841">
    <property type="entry name" value="Znf_RING"/>
</dbReference>
<evidence type="ECO:0000313" key="5">
    <source>
        <dbReference type="EMBL" id="CAD8187297.1"/>
    </source>
</evidence>
<keyword evidence="1" id="KW-0863">Zinc-finger</keyword>
<dbReference type="AlphaFoldDB" id="A0A8S1WF46"/>
<keyword evidence="1" id="KW-0862">Zinc</keyword>
<feature type="compositionally biased region" description="Basic and acidic residues" evidence="3">
    <location>
        <begin position="216"/>
        <end position="231"/>
    </location>
</feature>
<dbReference type="OrthoDB" id="5855668at2759"/>
<evidence type="ECO:0000256" key="3">
    <source>
        <dbReference type="SAM" id="MobiDB-lite"/>
    </source>
</evidence>
<keyword evidence="6" id="KW-1185">Reference proteome</keyword>
<evidence type="ECO:0000256" key="2">
    <source>
        <dbReference type="SAM" id="Coils"/>
    </source>
</evidence>
<organism evidence="5 6">
    <name type="scientific">Paramecium octaurelia</name>
    <dbReference type="NCBI Taxonomy" id="43137"/>
    <lineage>
        <taxon>Eukaryota</taxon>
        <taxon>Sar</taxon>
        <taxon>Alveolata</taxon>
        <taxon>Ciliophora</taxon>
        <taxon>Intramacronucleata</taxon>
        <taxon>Oligohymenophorea</taxon>
        <taxon>Peniculida</taxon>
        <taxon>Parameciidae</taxon>
        <taxon>Paramecium</taxon>
    </lineage>
</organism>
<gene>
    <name evidence="5" type="ORF">POCTA_138.1.T0900020</name>
</gene>
<evidence type="ECO:0000313" key="6">
    <source>
        <dbReference type="Proteomes" id="UP000683925"/>
    </source>
</evidence>
<accession>A0A8S1WF46</accession>
<keyword evidence="2" id="KW-0175">Coiled coil</keyword>
<dbReference type="Proteomes" id="UP000683925">
    <property type="component" value="Unassembled WGS sequence"/>
</dbReference>
<dbReference type="GO" id="GO:0008270">
    <property type="term" value="F:zinc ion binding"/>
    <property type="evidence" value="ECO:0007669"/>
    <property type="project" value="UniProtKB-KW"/>
</dbReference>
<dbReference type="EMBL" id="CAJJDP010000089">
    <property type="protein sequence ID" value="CAD8187297.1"/>
    <property type="molecule type" value="Genomic_DNA"/>
</dbReference>
<feature type="coiled-coil region" evidence="2">
    <location>
        <begin position="5"/>
        <end position="87"/>
    </location>
</feature>